<feature type="domain" description="G-patch" evidence="3">
    <location>
        <begin position="579"/>
        <end position="625"/>
    </location>
</feature>
<feature type="compositionally biased region" description="Basic and acidic residues" evidence="1">
    <location>
        <begin position="137"/>
        <end position="149"/>
    </location>
</feature>
<evidence type="ECO:0000259" key="2">
    <source>
        <dbReference type="PROSITE" id="PS50006"/>
    </source>
</evidence>
<feature type="compositionally biased region" description="Basic and acidic residues" evidence="1">
    <location>
        <begin position="287"/>
        <end position="330"/>
    </location>
</feature>
<dbReference type="InterPro" id="IPR053027">
    <property type="entry name" value="AGGF1"/>
</dbReference>
<dbReference type="PANTHER" id="PTHR23106:SF24">
    <property type="entry name" value="ANGIOGENIC FACTOR WITH G PATCH AND FHA DOMAINS 1"/>
    <property type="match status" value="1"/>
</dbReference>
<name>A0AAD8DR86_MYTSE</name>
<dbReference type="SUPFAM" id="SSF49879">
    <property type="entry name" value="SMAD/FHA domain"/>
    <property type="match status" value="1"/>
</dbReference>
<dbReference type="Pfam" id="PF17780">
    <property type="entry name" value="OCRE"/>
    <property type="match status" value="1"/>
</dbReference>
<reference evidence="4" key="1">
    <citation type="submission" date="2023-03" db="EMBL/GenBank/DDBJ databases">
        <title>Chromosome-level genomes of two armyworms, Mythimna separata and Mythimna loreyi, provide insights into the biosynthesis and reception of sex pheromones.</title>
        <authorList>
            <person name="Zhao H."/>
        </authorList>
    </citation>
    <scope>NUCLEOTIDE SEQUENCE</scope>
    <source>
        <strain evidence="4">BeijingLab</strain>
        <tissue evidence="4">Pupa</tissue>
    </source>
</reference>
<dbReference type="GO" id="GO:0003676">
    <property type="term" value="F:nucleic acid binding"/>
    <property type="evidence" value="ECO:0007669"/>
    <property type="project" value="InterPro"/>
</dbReference>
<dbReference type="Proteomes" id="UP001231518">
    <property type="component" value="Chromosome 18"/>
</dbReference>
<comment type="caution">
    <text evidence="4">The sequence shown here is derived from an EMBL/GenBank/DDBJ whole genome shotgun (WGS) entry which is preliminary data.</text>
</comment>
<sequence length="668" mass="75358">MAELRSRKYCLNMRTLRLSLKYRPEIFELILRLKLRLRQKEMMINKLKLSINGMVIVNSLKDKDRDFSSVTELVDTGTNTDTIVATTDTANNEDQPKQIESNDTKSEETKPVNSKSIETKDQITQTEEIIKKSKQKAPKEVKAEEKPEDSGWNINDNKETKSIAEQVAEVAQDAMKESGMVYVESAGMYYDYKTGYYYNSELGLYYHTDTECYYYYSEDKKTFVFHSYPDRSSSNAALLAHEKRKARKHKMEKKTEDDIDNLTKNLSQDKEADGKEEVKKPKRKKNTKDVKKDSSEDKTKEETTEVKEEVEVNDKIETSAKEEDKKEESIPKPVVPEELEDGECSDTSTEKSDDEDEDKKSNISTSTASDDESIAKHHPPCMRVIVRETSLPKLRVGSLFIVTKDGGTVGREGEQHTILLRDTNVSRNHLDIQFDPSRNLYMATDLGSKNGTVLNGTRMSESQVMSKPMEIVHGSTLQLGETKLLCHIHPGNDTCGHCEPGLLMEAIEKEKKVAYTRTCNVQKQHQLELARLKNKYAPKPLAIEETAYNDRAQARRDTVGSSHHSEKTQSTDVNTSIAPENKGFKLLEKMGWNKGEGLGKGNQGETEPVPLISNEGKAGLGAGRVPPAPLIKNSLGQATMRLANRTKLLKPPAKAFQNTLDDDEDELE</sequence>
<dbReference type="SMART" id="SM00240">
    <property type="entry name" value="FHA"/>
    <property type="match status" value="1"/>
</dbReference>
<proteinExistence type="predicted"/>
<dbReference type="InterPro" id="IPR041591">
    <property type="entry name" value="OCRE"/>
</dbReference>
<dbReference type="AlphaFoldDB" id="A0AAD8DR86"/>
<organism evidence="4 5">
    <name type="scientific">Mythimna separata</name>
    <name type="common">Oriental armyworm</name>
    <name type="synonym">Pseudaletia separata</name>
    <dbReference type="NCBI Taxonomy" id="271217"/>
    <lineage>
        <taxon>Eukaryota</taxon>
        <taxon>Metazoa</taxon>
        <taxon>Ecdysozoa</taxon>
        <taxon>Arthropoda</taxon>
        <taxon>Hexapoda</taxon>
        <taxon>Insecta</taxon>
        <taxon>Pterygota</taxon>
        <taxon>Neoptera</taxon>
        <taxon>Endopterygota</taxon>
        <taxon>Lepidoptera</taxon>
        <taxon>Glossata</taxon>
        <taxon>Ditrysia</taxon>
        <taxon>Noctuoidea</taxon>
        <taxon>Noctuidae</taxon>
        <taxon>Noctuinae</taxon>
        <taxon>Hadenini</taxon>
        <taxon>Mythimna</taxon>
    </lineage>
</organism>
<dbReference type="Gene3D" id="2.60.200.20">
    <property type="match status" value="1"/>
</dbReference>
<dbReference type="PANTHER" id="PTHR23106">
    <property type="entry name" value="ANGIOGENIC FACTOR WITH G PATCH AND FHA DOMAINS 1"/>
    <property type="match status" value="1"/>
</dbReference>
<dbReference type="CDD" id="cd22686">
    <property type="entry name" value="FHA_AGGF1"/>
    <property type="match status" value="1"/>
</dbReference>
<evidence type="ECO:0000259" key="3">
    <source>
        <dbReference type="PROSITE" id="PS50174"/>
    </source>
</evidence>
<evidence type="ECO:0008006" key="6">
    <source>
        <dbReference type="Google" id="ProtNLM"/>
    </source>
</evidence>
<accession>A0AAD8DR86</accession>
<feature type="region of interest" description="Disordered" evidence="1">
    <location>
        <begin position="86"/>
        <end position="157"/>
    </location>
</feature>
<feature type="compositionally biased region" description="Basic residues" evidence="1">
    <location>
        <begin position="242"/>
        <end position="252"/>
    </location>
</feature>
<protein>
    <recommendedName>
        <fullName evidence="6">Angiogenic factor with G patch and FHA domains 1</fullName>
    </recommendedName>
</protein>
<dbReference type="InterPro" id="IPR008984">
    <property type="entry name" value="SMAD_FHA_dom_sf"/>
</dbReference>
<evidence type="ECO:0000313" key="4">
    <source>
        <dbReference type="EMBL" id="KAJ8717839.1"/>
    </source>
</evidence>
<feature type="region of interest" description="Disordered" evidence="1">
    <location>
        <begin position="554"/>
        <end position="578"/>
    </location>
</feature>
<evidence type="ECO:0000313" key="5">
    <source>
        <dbReference type="Proteomes" id="UP001231518"/>
    </source>
</evidence>
<dbReference type="PROSITE" id="PS50174">
    <property type="entry name" value="G_PATCH"/>
    <property type="match status" value="1"/>
</dbReference>
<dbReference type="Pfam" id="PF00498">
    <property type="entry name" value="FHA"/>
    <property type="match status" value="1"/>
</dbReference>
<feature type="compositionally biased region" description="Polar residues" evidence="1">
    <location>
        <begin position="111"/>
        <end position="127"/>
    </location>
</feature>
<dbReference type="SMART" id="SM00443">
    <property type="entry name" value="G_patch"/>
    <property type="match status" value="1"/>
</dbReference>
<dbReference type="InterPro" id="IPR000253">
    <property type="entry name" value="FHA_dom"/>
</dbReference>
<dbReference type="PROSITE" id="PS50006">
    <property type="entry name" value="FHA_DOMAIN"/>
    <property type="match status" value="1"/>
</dbReference>
<evidence type="ECO:0000256" key="1">
    <source>
        <dbReference type="SAM" id="MobiDB-lite"/>
    </source>
</evidence>
<dbReference type="EMBL" id="JARGEI010000016">
    <property type="protein sequence ID" value="KAJ8717839.1"/>
    <property type="molecule type" value="Genomic_DNA"/>
</dbReference>
<feature type="compositionally biased region" description="Basic and acidic residues" evidence="1">
    <location>
        <begin position="267"/>
        <end position="279"/>
    </location>
</feature>
<dbReference type="Pfam" id="PF01585">
    <property type="entry name" value="G-patch"/>
    <property type="match status" value="1"/>
</dbReference>
<feature type="compositionally biased region" description="Basic and acidic residues" evidence="1">
    <location>
        <begin position="94"/>
        <end position="110"/>
    </location>
</feature>
<keyword evidence="5" id="KW-1185">Reference proteome</keyword>
<feature type="compositionally biased region" description="Basic and acidic residues" evidence="1">
    <location>
        <begin position="554"/>
        <end position="569"/>
    </location>
</feature>
<feature type="domain" description="FHA" evidence="2">
    <location>
        <begin position="407"/>
        <end position="459"/>
    </location>
</feature>
<feature type="region of interest" description="Disordered" evidence="1">
    <location>
        <begin position="234"/>
        <end position="376"/>
    </location>
</feature>
<gene>
    <name evidence="4" type="ORF">PYW07_005769</name>
</gene>
<dbReference type="InterPro" id="IPR000467">
    <property type="entry name" value="G_patch_dom"/>
</dbReference>